<accession>D7C7U8</accession>
<protein>
    <recommendedName>
        <fullName evidence="3">Short-chain dehydrogenase/reductase SDR</fullName>
    </recommendedName>
</protein>
<reference evidence="1 2" key="1">
    <citation type="journal article" date="2010" name="J. Bacteriol.">
        <title>Genome sequence of the milbemycin-producing bacterium Streptomyces bingchenggensis.</title>
        <authorList>
            <person name="Wang X.J."/>
            <person name="Yan Y.J."/>
            <person name="Zhang B."/>
            <person name="An J."/>
            <person name="Wang J.J."/>
            <person name="Tian J."/>
            <person name="Jiang L."/>
            <person name="Chen Y.H."/>
            <person name="Huang S.X."/>
            <person name="Yin M."/>
            <person name="Zhang J."/>
            <person name="Gao A.L."/>
            <person name="Liu C.X."/>
            <person name="Zhu Z.X."/>
            <person name="Xiang W.S."/>
        </authorList>
    </citation>
    <scope>NUCLEOTIDE SEQUENCE [LARGE SCALE GENOMIC DNA]</scope>
    <source>
        <strain evidence="1 2">BCW-1</strain>
    </source>
</reference>
<dbReference type="EMBL" id="CP002047">
    <property type="protein sequence ID" value="ADI12646.1"/>
    <property type="molecule type" value="Genomic_DNA"/>
</dbReference>
<dbReference type="InterPro" id="IPR036291">
    <property type="entry name" value="NAD(P)-bd_dom_sf"/>
</dbReference>
<gene>
    <name evidence="1" type="ordered locus">SBI_09528</name>
</gene>
<dbReference type="Proteomes" id="UP000000377">
    <property type="component" value="Chromosome"/>
</dbReference>
<evidence type="ECO:0000313" key="1">
    <source>
        <dbReference type="EMBL" id="ADI12646.1"/>
    </source>
</evidence>
<proteinExistence type="predicted"/>
<dbReference type="eggNOG" id="COG1028">
    <property type="taxonomic scope" value="Bacteria"/>
</dbReference>
<keyword evidence="2" id="KW-1185">Reference proteome</keyword>
<dbReference type="KEGG" id="sbh:SBI_09528"/>
<sequence>MIDWATHPCQGQVILVTGFGTGIGRATARAFLEQGTTITKEPSP</sequence>
<dbReference type="SUPFAM" id="SSF51735">
    <property type="entry name" value="NAD(P)-binding Rossmann-fold domains"/>
    <property type="match status" value="1"/>
</dbReference>
<dbReference type="Gene3D" id="3.40.50.720">
    <property type="entry name" value="NAD(P)-binding Rossmann-like Domain"/>
    <property type="match status" value="1"/>
</dbReference>
<dbReference type="RefSeq" id="WP_014182093.1">
    <property type="nucleotide sequence ID" value="NC_016582.1"/>
</dbReference>
<evidence type="ECO:0000313" key="2">
    <source>
        <dbReference type="Proteomes" id="UP000000377"/>
    </source>
</evidence>
<name>D7C7U8_STRBB</name>
<dbReference type="PATRIC" id="fig|749414.3.peg.9811"/>
<dbReference type="AlphaFoldDB" id="D7C7U8"/>
<evidence type="ECO:0008006" key="3">
    <source>
        <dbReference type="Google" id="ProtNLM"/>
    </source>
</evidence>
<dbReference type="HOGENOM" id="CLU_3222442_0_0_11"/>
<organism evidence="1 2">
    <name type="scientific">Streptomyces bingchenggensis (strain BCW-1)</name>
    <dbReference type="NCBI Taxonomy" id="749414"/>
    <lineage>
        <taxon>Bacteria</taxon>
        <taxon>Bacillati</taxon>
        <taxon>Actinomycetota</taxon>
        <taxon>Actinomycetes</taxon>
        <taxon>Kitasatosporales</taxon>
        <taxon>Streptomycetaceae</taxon>
        <taxon>Streptomyces</taxon>
    </lineage>
</organism>